<name>A0ABV0GJU8_9BURK</name>
<dbReference type="Pfam" id="PF12559">
    <property type="entry name" value="Inhibitor_I10"/>
    <property type="match status" value="1"/>
</dbReference>
<dbReference type="NCBIfam" id="NF033738">
    <property type="entry name" value="microvirid_RiPP"/>
    <property type="match status" value="2"/>
</dbReference>
<dbReference type="Proteomes" id="UP001462640">
    <property type="component" value="Unassembled WGS sequence"/>
</dbReference>
<feature type="region of interest" description="Disordered" evidence="1">
    <location>
        <begin position="20"/>
        <end position="51"/>
    </location>
</feature>
<gene>
    <name evidence="2" type="ORF">ABDJ40_21445</name>
</gene>
<protein>
    <submittedName>
        <fullName evidence="2">Microviridin/marinostatin family tricyclic proteinase inhibitor</fullName>
    </submittedName>
</protein>
<dbReference type="RefSeq" id="WP_347612734.1">
    <property type="nucleotide sequence ID" value="NZ_JBDPZC010000013.1"/>
</dbReference>
<organism evidence="2 3">
    <name type="scientific">Roseateles flavus</name>
    <dbReference type="NCBI Taxonomy" id="3149041"/>
    <lineage>
        <taxon>Bacteria</taxon>
        <taxon>Pseudomonadati</taxon>
        <taxon>Pseudomonadota</taxon>
        <taxon>Betaproteobacteria</taxon>
        <taxon>Burkholderiales</taxon>
        <taxon>Sphaerotilaceae</taxon>
        <taxon>Roseateles</taxon>
    </lineage>
</organism>
<accession>A0ABV0GJU8</accession>
<evidence type="ECO:0000256" key="1">
    <source>
        <dbReference type="SAM" id="MobiDB-lite"/>
    </source>
</evidence>
<evidence type="ECO:0000313" key="3">
    <source>
        <dbReference type="Proteomes" id="UP001462640"/>
    </source>
</evidence>
<keyword evidence="3" id="KW-1185">Reference proteome</keyword>
<feature type="compositionally biased region" description="Basic and acidic residues" evidence="1">
    <location>
        <begin position="33"/>
        <end position="50"/>
    </location>
</feature>
<dbReference type="InterPro" id="IPR022217">
    <property type="entry name" value="Prot_inh_I10_marinostatin"/>
</dbReference>
<evidence type="ECO:0000313" key="2">
    <source>
        <dbReference type="EMBL" id="MEO3715343.1"/>
    </source>
</evidence>
<dbReference type="EMBL" id="JBDPZC010000013">
    <property type="protein sequence ID" value="MEO3715343.1"/>
    <property type="molecule type" value="Genomic_DNA"/>
</dbReference>
<reference evidence="2 3" key="1">
    <citation type="submission" date="2024-05" db="EMBL/GenBank/DDBJ databases">
        <title>Roseateles sp. 2.12 16S ribosomal RNA gene Genome sequencing and assembly.</title>
        <authorList>
            <person name="Woo H."/>
        </authorList>
    </citation>
    <scope>NUCLEOTIDE SEQUENCE [LARGE SCALE GENOMIC DNA]</scope>
    <source>
        <strain evidence="2 3">2.12</strain>
    </source>
</reference>
<comment type="caution">
    <text evidence="2">The sequence shown here is derived from an EMBL/GenBank/DDBJ whole genome shotgun (WGS) entry which is preliminary data.</text>
</comment>
<sequence>MSEKLPFFARFLEAQELDAVSGGGASATSKTLDQPEHTLKYPSDGDDHLPETVSAAATSTSPLKDDIVVTLKYPSDGDDHLGNEV</sequence>
<proteinExistence type="predicted"/>